<evidence type="ECO:0000313" key="2">
    <source>
        <dbReference type="EMBL" id="EKR56674.1"/>
    </source>
</evidence>
<feature type="transmembrane region" description="Helical" evidence="1">
    <location>
        <begin position="31"/>
        <end position="51"/>
    </location>
</feature>
<keyword evidence="1" id="KW-0472">Membrane</keyword>
<gene>
    <name evidence="2" type="ORF">LEP1GSC105_3288</name>
</gene>
<feature type="transmembrane region" description="Helical" evidence="1">
    <location>
        <begin position="107"/>
        <end position="138"/>
    </location>
</feature>
<evidence type="ECO:0000313" key="3">
    <source>
        <dbReference type="Proteomes" id="UP000001340"/>
    </source>
</evidence>
<organism evidence="2 3">
    <name type="scientific">Leptospira interrogans str. UI 12758</name>
    <dbReference type="NCBI Taxonomy" id="1049938"/>
    <lineage>
        <taxon>Bacteria</taxon>
        <taxon>Pseudomonadati</taxon>
        <taxon>Spirochaetota</taxon>
        <taxon>Spirochaetia</taxon>
        <taxon>Leptospirales</taxon>
        <taxon>Leptospiraceae</taxon>
        <taxon>Leptospira</taxon>
    </lineage>
</organism>
<dbReference type="EMBL" id="AHNR02000013">
    <property type="protein sequence ID" value="EKR56674.1"/>
    <property type="molecule type" value="Genomic_DNA"/>
</dbReference>
<comment type="caution">
    <text evidence="2">The sequence shown here is derived from an EMBL/GenBank/DDBJ whole genome shotgun (WGS) entry which is preliminary data.</text>
</comment>
<dbReference type="AlphaFoldDB" id="A0A0E2D991"/>
<feature type="transmembrane region" description="Helical" evidence="1">
    <location>
        <begin position="5"/>
        <end position="25"/>
    </location>
</feature>
<reference evidence="2 3" key="1">
    <citation type="submission" date="2012-10" db="EMBL/GenBank/DDBJ databases">
        <authorList>
            <person name="Harkins D.M."/>
            <person name="Durkin A.S."/>
            <person name="Brinkac L.M."/>
            <person name="Haft D.H."/>
            <person name="Selengut J.D."/>
            <person name="Sanka R."/>
            <person name="DePew J."/>
            <person name="Purushe J."/>
            <person name="Chanthongthip A."/>
            <person name="Lattana O."/>
            <person name="Phetsouvanh R."/>
            <person name="Newton P.N."/>
            <person name="Vinetz J.M."/>
            <person name="Sutton G.G."/>
            <person name="Nierman W.C."/>
            <person name="Fouts D.E."/>
        </authorList>
    </citation>
    <scope>NUCLEOTIDE SEQUENCE [LARGE SCALE GENOMIC DNA]</scope>
    <source>
        <strain evidence="2 3">UI 12758</strain>
    </source>
</reference>
<keyword evidence="1" id="KW-0812">Transmembrane</keyword>
<protein>
    <submittedName>
        <fullName evidence="2">Uncharacterized protein</fullName>
    </submittedName>
</protein>
<accession>A0A0E2D991</accession>
<keyword evidence="1" id="KW-1133">Transmembrane helix</keyword>
<feature type="transmembrane region" description="Helical" evidence="1">
    <location>
        <begin position="63"/>
        <end position="87"/>
    </location>
</feature>
<name>A0A0E2D991_LEPIR</name>
<proteinExistence type="predicted"/>
<dbReference type="Proteomes" id="UP000001340">
    <property type="component" value="Unassembled WGS sequence"/>
</dbReference>
<sequence>MSLILAITCSIIGLIVGIIITLTATGDYKTFPIFSALAGFSASYVIWKFFVEKSQNYGVTRGIFLGIVIVIISHHLTFYYFILFANIEYWILNIRNPDNIPPLNPFSGLFVVSIGTLWSLIFYGWITLPIGAFVGWFFTKYKT</sequence>
<evidence type="ECO:0000256" key="1">
    <source>
        <dbReference type="SAM" id="Phobius"/>
    </source>
</evidence>